<evidence type="ECO:0000256" key="9">
    <source>
        <dbReference type="ARBA" id="ARBA00022832"/>
    </source>
</evidence>
<dbReference type="InterPro" id="IPR029069">
    <property type="entry name" value="HotDog_dom_sf"/>
</dbReference>
<evidence type="ECO:0000259" key="17">
    <source>
        <dbReference type="PROSITE" id="PS50090"/>
    </source>
</evidence>
<dbReference type="Proteomes" id="UP001175271">
    <property type="component" value="Unassembled WGS sequence"/>
</dbReference>
<dbReference type="GO" id="GO:0047617">
    <property type="term" value="F:fatty acyl-CoA hydrolase activity"/>
    <property type="evidence" value="ECO:0007669"/>
    <property type="project" value="TreeGrafter"/>
</dbReference>
<comment type="caution">
    <text evidence="20">The sequence shown here is derived from an EMBL/GenBank/DDBJ whole genome shotgun (WGS) entry which is preliminary data.</text>
</comment>
<feature type="transmembrane region" description="Helical" evidence="16">
    <location>
        <begin position="746"/>
        <end position="763"/>
    </location>
</feature>
<dbReference type="Pfam" id="PF01151">
    <property type="entry name" value="ELO"/>
    <property type="match status" value="1"/>
</dbReference>
<proteinExistence type="inferred from homology"/>
<dbReference type="PROSITE" id="PS50090">
    <property type="entry name" value="MYB_LIKE"/>
    <property type="match status" value="1"/>
</dbReference>
<feature type="region of interest" description="Disordered" evidence="15">
    <location>
        <begin position="158"/>
        <end position="196"/>
    </location>
</feature>
<comment type="subcellular location">
    <subcellularLocation>
        <location evidence="1">Membrane</location>
        <topology evidence="1">Multi-pass membrane protein</topology>
    </subcellularLocation>
</comment>
<keyword evidence="21" id="KW-1185">Reference proteome</keyword>
<comment type="similarity">
    <text evidence="3">Belongs to the acyl coenzyme A hydrolase family.</text>
</comment>
<dbReference type="EMBL" id="JAUCMV010000004">
    <property type="protein sequence ID" value="KAK0403773.1"/>
    <property type="molecule type" value="Genomic_DNA"/>
</dbReference>
<accession>A0AA39LNJ5</accession>
<evidence type="ECO:0000256" key="6">
    <source>
        <dbReference type="ARBA" id="ARBA00022692"/>
    </source>
</evidence>
<keyword evidence="4" id="KW-0444">Lipid biosynthesis</keyword>
<keyword evidence="6 16" id="KW-0812">Transmembrane</keyword>
<keyword evidence="9" id="KW-0276">Fatty acid metabolism</keyword>
<dbReference type="GO" id="GO:0009922">
    <property type="term" value="F:fatty acid elongase activity"/>
    <property type="evidence" value="ECO:0007669"/>
    <property type="project" value="InterPro"/>
</dbReference>
<evidence type="ECO:0000256" key="8">
    <source>
        <dbReference type="ARBA" id="ARBA00022801"/>
    </source>
</evidence>
<keyword evidence="10" id="KW-0809">Transit peptide</keyword>
<evidence type="ECO:0000313" key="20">
    <source>
        <dbReference type="EMBL" id="KAK0403773.1"/>
    </source>
</evidence>
<dbReference type="SUPFAM" id="SSF54637">
    <property type="entry name" value="Thioesterase/thiol ester dehydrase-isomerase"/>
    <property type="match status" value="3"/>
</dbReference>
<name>A0AA39LNJ5_9BILA</name>
<keyword evidence="13 16" id="KW-0472">Membrane</keyword>
<feature type="domain" description="HotDog ACOT-type" evidence="19">
    <location>
        <begin position="282"/>
        <end position="412"/>
    </location>
</feature>
<dbReference type="PROSITE" id="PS51770">
    <property type="entry name" value="HOTDOG_ACOT"/>
    <property type="match status" value="2"/>
</dbReference>
<keyword evidence="11 16" id="KW-1133">Transmembrane helix</keyword>
<sequence>MCLRHRWKKMADGDGRMPQSDMHPAPIAGLLVLEMQPMEEAAEQPVSTESPVVAASAQWTFHETRDLIRLVSENGEIWDSRLPEHSNIADIQRAWGRIAYQNGKSTLENKNRWKYLRNYFLRLVRRMGGAKGEKGPRTPKWEHWDDFAFMVPADISNLPHEPTSMKRKRTSASDEDEEISNSGSDLDAHRQTGDPMMMPPALPMPEMIATMPPQMHHAMPPPQMFLRMGLASIRRFSSALPPMAIGQVRETLQRHVSALQNPAALTAKVPAYSALGHSVDVGRDKVIIPLKSKPEIRLYYTNYKLFARLGMILEDLDTFAVWIAYKHNQAMSVPMGTPAHEPMCIVTACVDKIDFHDQDIQSDQDIEMHGHVSWVGRSSIEVTMTLKQKPYDFHEPISLLTAKFVMVSRSPSFQQSVANVPLALESAADREMFQAGLEAVQRRKHFERNSLLAKPPSEQERFILHDIFLKTIDQKHSSLRQRVLPEGHVWLEDCKLKNSIICFPVKRNLYGKIFGGYLMRQAFEAAWANAAIFSNGRPRLRSLDDVMFRKSVEVGRLLLLSSQNYLNEELLRMGNVLWNAINAAGSALLLLCLLPEFLSSLLFSGLYGSICDSGTLYSGRWSGWAMHIFVLSKVWELGDTVWLVLRRRPVPFLHAFHHTVVLLQVWISYRSTGAVARWGVVMNLALHTLMYSYFVAQSLSPTVRRMAPFITAAQITQFGTGCTILLRALQYSWRGVKCDTGTQELYFHLFLHVAFLYLFVGFFKKNYTGRRDLCSLRRVCYSIDRSIQISVNAEVLDVESGESETTNTFQFTFTADNDVPTVLPKSYADGMLYLEAKRHFELNKW</sequence>
<feature type="transmembrane region" description="Helical" evidence="16">
    <location>
        <begin position="675"/>
        <end position="694"/>
    </location>
</feature>
<keyword evidence="12" id="KW-0443">Lipid metabolism</keyword>
<evidence type="ECO:0000313" key="21">
    <source>
        <dbReference type="Proteomes" id="UP001175271"/>
    </source>
</evidence>
<dbReference type="Gene3D" id="3.10.129.10">
    <property type="entry name" value="Hotdog Thioesterase"/>
    <property type="match status" value="3"/>
</dbReference>
<protein>
    <recommendedName>
        <fullName evidence="22">Very-long-chain 3-oxoacyl-CoA synthase</fullName>
    </recommendedName>
</protein>
<evidence type="ECO:0000259" key="19">
    <source>
        <dbReference type="PROSITE" id="PS51770"/>
    </source>
</evidence>
<dbReference type="PANTHER" id="PTHR12655:SF0">
    <property type="entry name" value="ACYL-COENZYME A THIOESTERASE 9, MITOCHONDRIAL"/>
    <property type="match status" value="1"/>
</dbReference>
<comment type="pathway">
    <text evidence="2">Lipid metabolism; fatty acid biosynthesis.</text>
</comment>
<evidence type="ECO:0000256" key="10">
    <source>
        <dbReference type="ARBA" id="ARBA00022946"/>
    </source>
</evidence>
<keyword evidence="5" id="KW-0808">Transferase</keyword>
<dbReference type="GO" id="GO:0016020">
    <property type="term" value="C:membrane"/>
    <property type="evidence" value="ECO:0007669"/>
    <property type="project" value="UniProtKB-SubCell"/>
</dbReference>
<dbReference type="GO" id="GO:0006637">
    <property type="term" value="P:acyl-CoA metabolic process"/>
    <property type="evidence" value="ECO:0007669"/>
    <property type="project" value="TreeGrafter"/>
</dbReference>
<organism evidence="20 21">
    <name type="scientific">Steinernema hermaphroditum</name>
    <dbReference type="NCBI Taxonomy" id="289476"/>
    <lineage>
        <taxon>Eukaryota</taxon>
        <taxon>Metazoa</taxon>
        <taxon>Ecdysozoa</taxon>
        <taxon>Nematoda</taxon>
        <taxon>Chromadorea</taxon>
        <taxon>Rhabditida</taxon>
        <taxon>Tylenchina</taxon>
        <taxon>Panagrolaimomorpha</taxon>
        <taxon>Strongyloidoidea</taxon>
        <taxon>Steinernematidae</taxon>
        <taxon>Steinernema</taxon>
    </lineage>
</organism>
<dbReference type="PROSITE" id="PS51029">
    <property type="entry name" value="MADF"/>
    <property type="match status" value="1"/>
</dbReference>
<evidence type="ECO:0000256" key="3">
    <source>
        <dbReference type="ARBA" id="ARBA00010458"/>
    </source>
</evidence>
<evidence type="ECO:0000256" key="11">
    <source>
        <dbReference type="ARBA" id="ARBA00022989"/>
    </source>
</evidence>
<evidence type="ECO:0000256" key="16">
    <source>
        <dbReference type="SAM" id="Phobius"/>
    </source>
</evidence>
<dbReference type="InterPro" id="IPR002076">
    <property type="entry name" value="ELO_fam"/>
</dbReference>
<dbReference type="CDD" id="cd03442">
    <property type="entry name" value="BFIT_BACH"/>
    <property type="match status" value="1"/>
</dbReference>
<dbReference type="PANTHER" id="PTHR12655">
    <property type="entry name" value="ACYL-COA THIOESTERASE"/>
    <property type="match status" value="1"/>
</dbReference>
<evidence type="ECO:0000256" key="2">
    <source>
        <dbReference type="ARBA" id="ARBA00005194"/>
    </source>
</evidence>
<dbReference type="InterPro" id="IPR006578">
    <property type="entry name" value="MADF-dom"/>
</dbReference>
<feature type="domain" description="Myb-like" evidence="17">
    <location>
        <begin position="59"/>
        <end position="117"/>
    </location>
</feature>
<dbReference type="GO" id="GO:0006633">
    <property type="term" value="P:fatty acid biosynthetic process"/>
    <property type="evidence" value="ECO:0007669"/>
    <property type="project" value="UniProtKB-KW"/>
</dbReference>
<evidence type="ECO:0000256" key="14">
    <source>
        <dbReference type="ARBA" id="ARBA00023160"/>
    </source>
</evidence>
<evidence type="ECO:0000256" key="13">
    <source>
        <dbReference type="ARBA" id="ARBA00023136"/>
    </source>
</evidence>
<keyword evidence="8" id="KW-0378">Hydrolase</keyword>
<evidence type="ECO:0000259" key="18">
    <source>
        <dbReference type="PROSITE" id="PS51029"/>
    </source>
</evidence>
<dbReference type="AlphaFoldDB" id="A0AA39LNJ5"/>
<evidence type="ECO:0000256" key="5">
    <source>
        <dbReference type="ARBA" id="ARBA00022679"/>
    </source>
</evidence>
<gene>
    <name evidence="20" type="ORF">QR680_017116</name>
</gene>
<keyword evidence="7" id="KW-0677">Repeat</keyword>
<evidence type="ECO:0000256" key="7">
    <source>
        <dbReference type="ARBA" id="ARBA00022737"/>
    </source>
</evidence>
<evidence type="ECO:0008006" key="22">
    <source>
        <dbReference type="Google" id="ProtNLM"/>
    </source>
</evidence>
<dbReference type="InterPro" id="IPR001005">
    <property type="entry name" value="SANT/Myb"/>
</dbReference>
<evidence type="ECO:0000256" key="15">
    <source>
        <dbReference type="SAM" id="MobiDB-lite"/>
    </source>
</evidence>
<evidence type="ECO:0000256" key="1">
    <source>
        <dbReference type="ARBA" id="ARBA00004141"/>
    </source>
</evidence>
<evidence type="ECO:0000256" key="4">
    <source>
        <dbReference type="ARBA" id="ARBA00022516"/>
    </source>
</evidence>
<keyword evidence="14" id="KW-0275">Fatty acid biosynthesis</keyword>
<reference evidence="20" key="1">
    <citation type="submission" date="2023-06" db="EMBL/GenBank/DDBJ databases">
        <title>Genomic analysis of the entomopathogenic nematode Steinernema hermaphroditum.</title>
        <authorList>
            <person name="Schwarz E.M."/>
            <person name="Heppert J.K."/>
            <person name="Baniya A."/>
            <person name="Schwartz H.T."/>
            <person name="Tan C.-H."/>
            <person name="Antoshechkin I."/>
            <person name="Sternberg P.W."/>
            <person name="Goodrich-Blair H."/>
            <person name="Dillman A.R."/>
        </authorList>
    </citation>
    <scope>NUCLEOTIDE SEQUENCE</scope>
    <source>
        <strain evidence="20">PS9179</strain>
        <tissue evidence="20">Whole animal</tissue>
    </source>
</reference>
<dbReference type="Pfam" id="PF10545">
    <property type="entry name" value="MADF_DNA_bdg"/>
    <property type="match status" value="1"/>
</dbReference>
<feature type="domain" description="HotDog ACOT-type" evidence="19">
    <location>
        <begin position="492"/>
        <end position="609"/>
    </location>
</feature>
<dbReference type="InterPro" id="IPR033120">
    <property type="entry name" value="HOTDOG_ACOT"/>
</dbReference>
<dbReference type="GO" id="GO:0005739">
    <property type="term" value="C:mitochondrion"/>
    <property type="evidence" value="ECO:0007669"/>
    <property type="project" value="TreeGrafter"/>
</dbReference>
<evidence type="ECO:0000256" key="12">
    <source>
        <dbReference type="ARBA" id="ARBA00023098"/>
    </source>
</evidence>
<dbReference type="SMART" id="SM00595">
    <property type="entry name" value="MADF"/>
    <property type="match status" value="1"/>
</dbReference>
<feature type="domain" description="MADF" evidence="18">
    <location>
        <begin position="66"/>
        <end position="155"/>
    </location>
</feature>
<feature type="transmembrane region" description="Helical" evidence="16">
    <location>
        <begin position="706"/>
        <end position="726"/>
    </location>
</feature>